<dbReference type="InterPro" id="IPR016205">
    <property type="entry name" value="Glycerol_DH"/>
</dbReference>
<dbReference type="GO" id="GO:0016614">
    <property type="term" value="F:oxidoreductase activity, acting on CH-OH group of donors"/>
    <property type="evidence" value="ECO:0007669"/>
    <property type="project" value="InterPro"/>
</dbReference>
<dbReference type="OrthoDB" id="323926at2"/>
<dbReference type="InterPro" id="IPR001670">
    <property type="entry name" value="ADH_Fe/GldA"/>
</dbReference>
<dbReference type="GO" id="GO:0046872">
    <property type="term" value="F:metal ion binding"/>
    <property type="evidence" value="ECO:0007669"/>
    <property type="project" value="UniProtKB-KW"/>
</dbReference>
<comment type="similarity">
    <text evidence="1">Belongs to the iron-containing alcohol dehydrogenase family.</text>
</comment>
<sequence length="364" mass="38830">MTSNVLPSDVRPGPNRYVSEAGAALRVTHYLEDYVRPIIVTGIKSAQAFLDYTGADDFFAPTLRYDGSATVRNAQELVEEAHKYNPDVIVAIGAGKLSDTAKNMAEIMNLPLVIVATLCSSCAAFSACSVNYDDQHRYVGTPMHKSNSALLLVDPALIAEAPVESMVGGIGDTIAKFYESDPVFEIKAAHEGLTAFDRLSAHGAKLLRDTLLECSEPALSDLRDGQTKTSSVKMLIDTNLGLAGIVGGFGGAAARQSGAHAVHNALTQLPGSAASMHGEKVAYGVLLQLLVEGKREEALKLLPFYNSVGLPHRMAQMGLRYTPENAQIVAAHATREGSGFYNAVPDLTAERIIQAMAELEELSL</sequence>
<evidence type="ECO:0000256" key="1">
    <source>
        <dbReference type="ARBA" id="ARBA00007358"/>
    </source>
</evidence>
<dbReference type="Pfam" id="PF00465">
    <property type="entry name" value="Fe-ADH"/>
    <property type="match status" value="1"/>
</dbReference>
<dbReference type="Gene3D" id="1.20.1090.10">
    <property type="entry name" value="Dehydroquinate synthase-like - alpha domain"/>
    <property type="match status" value="1"/>
</dbReference>
<feature type="domain" description="Alcohol dehydrogenase iron-type/glycerol dehydrogenase GldA" evidence="6">
    <location>
        <begin position="14"/>
        <end position="155"/>
    </location>
</feature>
<comment type="cofactor">
    <cofactor evidence="4">
        <name>Zn(2+)</name>
        <dbReference type="ChEBI" id="CHEBI:29105"/>
    </cofactor>
    <text evidence="4">Binds 1 zinc ion per subunit.</text>
</comment>
<organism evidence="7 8">
    <name type="scientific">Bifidobacterium dolichotidis</name>
    <dbReference type="NCBI Taxonomy" id="2306976"/>
    <lineage>
        <taxon>Bacteria</taxon>
        <taxon>Bacillati</taxon>
        <taxon>Actinomycetota</taxon>
        <taxon>Actinomycetes</taxon>
        <taxon>Bifidobacteriales</taxon>
        <taxon>Bifidobacteriaceae</taxon>
        <taxon>Bifidobacterium</taxon>
    </lineage>
</organism>
<dbReference type="AlphaFoldDB" id="A0A430FRR2"/>
<dbReference type="InterPro" id="IPR018211">
    <property type="entry name" value="ADH_Fe_CS"/>
</dbReference>
<feature type="binding site" evidence="4">
    <location>
        <position position="260"/>
    </location>
    <ligand>
        <name>glycerol</name>
        <dbReference type="ChEBI" id="CHEBI:17754"/>
    </ligand>
</feature>
<dbReference type="CDD" id="cd08172">
    <property type="entry name" value="GlyDH-like"/>
    <property type="match status" value="1"/>
</dbReference>
<evidence type="ECO:0000256" key="4">
    <source>
        <dbReference type="PIRSR" id="PIRSR000112-1"/>
    </source>
</evidence>
<keyword evidence="4" id="KW-0862">Zinc</keyword>
<feature type="binding site" evidence="4">
    <location>
        <position position="172"/>
    </location>
    <ligand>
        <name>glycerol</name>
        <dbReference type="ChEBI" id="CHEBI:17754"/>
    </ligand>
</feature>
<dbReference type="PROSITE" id="PS00913">
    <property type="entry name" value="ADH_IRON_1"/>
    <property type="match status" value="1"/>
</dbReference>
<comment type="caution">
    <text evidence="7">The sequence shown here is derived from an EMBL/GenBank/DDBJ whole genome shotgun (WGS) entry which is preliminary data.</text>
</comment>
<dbReference type="RefSeq" id="WP_125962779.1">
    <property type="nucleotide sequence ID" value="NZ_QXGM01000001.1"/>
</dbReference>
<reference evidence="7 8" key="1">
    <citation type="submission" date="2018-09" db="EMBL/GenBank/DDBJ databases">
        <title>Characterization of the phylogenetic diversity of five novel species belonging to the genus Bifidobacterium.</title>
        <authorList>
            <person name="Lugli G.A."/>
            <person name="Duranti S."/>
            <person name="Milani C."/>
        </authorList>
    </citation>
    <scope>NUCLEOTIDE SEQUENCE [LARGE SCALE GENOMIC DNA]</scope>
    <source>
        <strain evidence="7 8">2036B</strain>
    </source>
</reference>
<dbReference type="PIRSF" id="PIRSF000112">
    <property type="entry name" value="Glycerol_dehydrogenase"/>
    <property type="match status" value="1"/>
</dbReference>
<evidence type="ECO:0000259" key="6">
    <source>
        <dbReference type="Pfam" id="PF00465"/>
    </source>
</evidence>
<evidence type="ECO:0000256" key="3">
    <source>
        <dbReference type="ARBA" id="ARBA00023002"/>
    </source>
</evidence>
<keyword evidence="3" id="KW-0560">Oxidoreductase</keyword>
<evidence type="ECO:0000256" key="2">
    <source>
        <dbReference type="ARBA" id="ARBA00022723"/>
    </source>
</evidence>
<dbReference type="Proteomes" id="UP000287609">
    <property type="component" value="Unassembled WGS sequence"/>
</dbReference>
<feature type="binding site" evidence="5">
    <location>
        <position position="126"/>
    </location>
    <ligand>
        <name>NAD(+)</name>
        <dbReference type="ChEBI" id="CHEBI:57540"/>
    </ligand>
</feature>
<feature type="binding site" evidence="5">
    <location>
        <position position="132"/>
    </location>
    <ligand>
        <name>NAD(+)</name>
        <dbReference type="ChEBI" id="CHEBI:57540"/>
    </ligand>
</feature>
<dbReference type="PANTHER" id="PTHR43616">
    <property type="entry name" value="GLYCEROL DEHYDROGENASE"/>
    <property type="match status" value="1"/>
</dbReference>
<dbReference type="PANTHER" id="PTHR43616:SF3">
    <property type="entry name" value="HYDROXYCARBOXYLATE DEHYDROGENASE A"/>
    <property type="match status" value="1"/>
</dbReference>
<accession>A0A430FRR2</accession>
<dbReference type="EMBL" id="QXGM01000001">
    <property type="protein sequence ID" value="RSX55554.1"/>
    <property type="molecule type" value="Genomic_DNA"/>
</dbReference>
<evidence type="ECO:0000313" key="7">
    <source>
        <dbReference type="EMBL" id="RSX55554.1"/>
    </source>
</evidence>
<keyword evidence="8" id="KW-1185">Reference proteome</keyword>
<evidence type="ECO:0000256" key="5">
    <source>
        <dbReference type="PIRSR" id="PIRSR000112-3"/>
    </source>
</evidence>
<dbReference type="SUPFAM" id="SSF56796">
    <property type="entry name" value="Dehydroquinate synthase-like"/>
    <property type="match status" value="1"/>
</dbReference>
<protein>
    <submittedName>
        <fullName evidence="7">Alcohol dehydrogenase, iron-dependent</fullName>
    </submittedName>
</protein>
<proteinExistence type="inferred from homology"/>
<feature type="binding site" evidence="4">
    <location>
        <position position="277"/>
    </location>
    <ligand>
        <name>glycerol</name>
        <dbReference type="ChEBI" id="CHEBI:17754"/>
    </ligand>
</feature>
<feature type="binding site" evidence="5">
    <location>
        <begin position="95"/>
        <end position="99"/>
    </location>
    <ligand>
        <name>NAD(+)</name>
        <dbReference type="ChEBI" id="CHEBI:57540"/>
    </ligand>
</feature>
<keyword evidence="5" id="KW-0520">NAD</keyword>
<name>A0A430FRR2_9BIFI</name>
<dbReference type="Gene3D" id="3.40.50.1970">
    <property type="match status" value="1"/>
</dbReference>
<feature type="binding site" evidence="5">
    <location>
        <begin position="117"/>
        <end position="120"/>
    </location>
    <ligand>
        <name>NAD(+)</name>
        <dbReference type="ChEBI" id="CHEBI:57540"/>
    </ligand>
</feature>
<gene>
    <name evidence="7" type="ORF">D2E26_0117</name>
</gene>
<evidence type="ECO:0000313" key="8">
    <source>
        <dbReference type="Proteomes" id="UP000287609"/>
    </source>
</evidence>
<keyword evidence="2 4" id="KW-0479">Metal-binding</keyword>